<keyword evidence="1" id="KW-1133">Transmembrane helix</keyword>
<organism evidence="2 3">
    <name type="scientific">Deinobacterium chartae</name>
    <dbReference type="NCBI Taxonomy" id="521158"/>
    <lineage>
        <taxon>Bacteria</taxon>
        <taxon>Thermotogati</taxon>
        <taxon>Deinococcota</taxon>
        <taxon>Deinococci</taxon>
        <taxon>Deinococcales</taxon>
        <taxon>Deinococcaceae</taxon>
        <taxon>Deinobacterium</taxon>
    </lineage>
</organism>
<feature type="transmembrane region" description="Helical" evidence="1">
    <location>
        <begin position="18"/>
        <end position="41"/>
    </location>
</feature>
<name>A0A841I021_9DEIO</name>
<evidence type="ECO:0000256" key="1">
    <source>
        <dbReference type="SAM" id="Phobius"/>
    </source>
</evidence>
<dbReference type="EMBL" id="JACHHG010000004">
    <property type="protein sequence ID" value="MBB6097800.1"/>
    <property type="molecule type" value="Genomic_DNA"/>
</dbReference>
<feature type="transmembrane region" description="Helical" evidence="1">
    <location>
        <begin position="169"/>
        <end position="202"/>
    </location>
</feature>
<feature type="transmembrane region" description="Helical" evidence="1">
    <location>
        <begin position="76"/>
        <end position="94"/>
    </location>
</feature>
<feature type="transmembrane region" description="Helical" evidence="1">
    <location>
        <begin position="282"/>
        <end position="303"/>
    </location>
</feature>
<keyword evidence="1" id="KW-0472">Membrane</keyword>
<accession>A0A841I021</accession>
<keyword evidence="1" id="KW-0812">Transmembrane</keyword>
<protein>
    <submittedName>
        <fullName evidence="2">ABC-type transport system involved in multi-copper enzyme maturation permease subunit</fullName>
    </submittedName>
</protein>
<dbReference type="RefSeq" id="WP_183985612.1">
    <property type="nucleotide sequence ID" value="NZ_JACHHG010000004.1"/>
</dbReference>
<sequence>MIGVMLAEVRKARFKKRFWLILGLLGLIVPLIQLLIGYIAYTRVGDSAFDQQNLVDTVVSQLGTAYGLARNNLGGTLQLLLLPIAAITGSFLIGEERGYRMWKVILTAQPRRFQVLAGKFGAGMLILGALLLLSGLSNALLGLIAQFTLFGGVEMGLEARWGELIALYALQWVVCAAPLLLSFLLSSLIASPAMSLIATVLLPGLLEQVVRLSVLTQLERVNALNAAFQFLRIQSLSQEVPRYFLTPNLNLGSAFAGQGLGQFLDETPAQSFFDFSWSSVTWSVEVALVYAAVFGLLFWLVWFRRDVLD</sequence>
<dbReference type="PANTHER" id="PTHR37305">
    <property type="entry name" value="INTEGRAL MEMBRANE PROTEIN-RELATED"/>
    <property type="match status" value="1"/>
</dbReference>
<proteinExistence type="predicted"/>
<gene>
    <name evidence="2" type="ORF">HNR42_001223</name>
</gene>
<dbReference type="AlphaFoldDB" id="A0A841I021"/>
<comment type="caution">
    <text evidence="2">The sequence shown here is derived from an EMBL/GenBank/DDBJ whole genome shotgun (WGS) entry which is preliminary data.</text>
</comment>
<dbReference type="PANTHER" id="PTHR37305:SF1">
    <property type="entry name" value="MEMBRANE PROTEIN"/>
    <property type="match status" value="1"/>
</dbReference>
<evidence type="ECO:0000313" key="3">
    <source>
        <dbReference type="Proteomes" id="UP000569951"/>
    </source>
</evidence>
<dbReference type="Pfam" id="PF12730">
    <property type="entry name" value="ABC2_membrane_4"/>
    <property type="match status" value="1"/>
</dbReference>
<dbReference type="Proteomes" id="UP000569951">
    <property type="component" value="Unassembled WGS sequence"/>
</dbReference>
<evidence type="ECO:0000313" key="2">
    <source>
        <dbReference type="EMBL" id="MBB6097800.1"/>
    </source>
</evidence>
<feature type="transmembrane region" description="Helical" evidence="1">
    <location>
        <begin position="115"/>
        <end position="133"/>
    </location>
</feature>
<reference evidence="2 3" key="1">
    <citation type="submission" date="2020-08" db="EMBL/GenBank/DDBJ databases">
        <title>Genomic Encyclopedia of Type Strains, Phase IV (KMG-IV): sequencing the most valuable type-strain genomes for metagenomic binning, comparative biology and taxonomic classification.</title>
        <authorList>
            <person name="Goeker M."/>
        </authorList>
    </citation>
    <scope>NUCLEOTIDE SEQUENCE [LARGE SCALE GENOMIC DNA]</scope>
    <source>
        <strain evidence="2 3">DSM 21458</strain>
    </source>
</reference>
<keyword evidence="3" id="KW-1185">Reference proteome</keyword>